<evidence type="ECO:0000313" key="1">
    <source>
        <dbReference type="EMBL" id="BDI54976.1"/>
    </source>
</evidence>
<dbReference type="GeneID" id="80402131"/>
<proteinExistence type="predicted"/>
<keyword evidence="2" id="KW-1185">Reference proteome</keyword>
<organism evidence="1 2">
    <name type="scientific">Lokiarchaeia virus VerdaV4</name>
    <dbReference type="NCBI Taxonomy" id="3070172"/>
    <lineage>
        <taxon>Viruses</taxon>
        <taxon>Duplodnaviria</taxon>
        <taxon>Heunggongvirae</taxon>
        <taxon>Uroviricota</taxon>
        <taxon>Caudoviricetes</taxon>
        <taxon>Verdandiviridae</taxon>
        <taxon>Dolusvirus</taxon>
        <taxon>Dolusvirus pacificense</taxon>
    </lineage>
</organism>
<dbReference type="EMBL" id="LC711080">
    <property type="protein sequence ID" value="BDI54976.1"/>
    <property type="molecule type" value="Genomic_DNA"/>
</dbReference>
<dbReference type="KEGG" id="vg:80402131"/>
<name>A0AA35CNI5_9CAUD</name>
<dbReference type="RefSeq" id="YP_010772419.1">
    <property type="nucleotide sequence ID" value="NC_074643.1"/>
</dbReference>
<accession>A0AA35CNI5</accession>
<evidence type="ECO:0000313" key="2">
    <source>
        <dbReference type="Proteomes" id="UP001162249"/>
    </source>
</evidence>
<reference evidence="1 2" key="1">
    <citation type="journal article" date="2022" name="Nat. Microbiol.">
        <title>Three families of Asgard archaeal viruses identified in metagenome-assembled genomes.</title>
        <authorList>
            <person name="Medvedeva S."/>
            <person name="Sun J."/>
            <person name="Yutin N."/>
            <person name="Koonin E.V."/>
            <person name="Nunoura T."/>
            <person name="Rinke C."/>
            <person name="Krupovic M."/>
        </authorList>
    </citation>
    <scope>NUCLEOTIDE SEQUENCE [LARGE SCALE GENOMIC DNA]</scope>
    <source>
        <strain evidence="1">VerdaV4</strain>
    </source>
</reference>
<dbReference type="Proteomes" id="UP001162249">
    <property type="component" value="Segment"/>
</dbReference>
<protein>
    <submittedName>
        <fullName evidence="1">Uncharacterized protein</fullName>
    </submittedName>
</protein>
<sequence length="57" mass="6516">MGMIEIHCNKGCMVKEICRKNLDLNIETLLRNTDIGVEGCLIEKLIKNLAWGNKEKK</sequence>